<gene>
    <name evidence="1" type="ORF">ECRASSUSDP1_LOCUS11038</name>
</gene>
<evidence type="ECO:0000313" key="1">
    <source>
        <dbReference type="EMBL" id="CAI2369735.1"/>
    </source>
</evidence>
<name>A0AAD1URG8_EUPCR</name>
<evidence type="ECO:0000313" key="2">
    <source>
        <dbReference type="Proteomes" id="UP001295684"/>
    </source>
</evidence>
<accession>A0AAD1URG8</accession>
<dbReference type="AlphaFoldDB" id="A0AAD1URG8"/>
<protein>
    <submittedName>
        <fullName evidence="1">Uncharacterized protein</fullName>
    </submittedName>
</protein>
<dbReference type="Proteomes" id="UP001295684">
    <property type="component" value="Unassembled WGS sequence"/>
</dbReference>
<keyword evidence="2" id="KW-1185">Reference proteome</keyword>
<reference evidence="1" key="1">
    <citation type="submission" date="2023-07" db="EMBL/GenBank/DDBJ databases">
        <authorList>
            <consortium name="AG Swart"/>
            <person name="Singh M."/>
            <person name="Singh A."/>
            <person name="Seah K."/>
            <person name="Emmerich C."/>
        </authorList>
    </citation>
    <scope>NUCLEOTIDE SEQUENCE</scope>
    <source>
        <strain evidence="1">DP1</strain>
    </source>
</reference>
<sequence>MDSKKINNSNAKECGDSATRFDSILRNIFIQSSAILSGVTNAKDFSGVCEVGTGCELATRMFTSGVVQKGATTYFTNELARDANKSIAIDFLNSDLALNSKAKYEQIERSESVDINEYAKKSRGLERENPSSKTKHVKLLYPAKAFDFYLWILSLNLINNLQNTAKRRISGDANKCRGRIHSGLMYRKM</sequence>
<organism evidence="1 2">
    <name type="scientific">Euplotes crassus</name>
    <dbReference type="NCBI Taxonomy" id="5936"/>
    <lineage>
        <taxon>Eukaryota</taxon>
        <taxon>Sar</taxon>
        <taxon>Alveolata</taxon>
        <taxon>Ciliophora</taxon>
        <taxon>Intramacronucleata</taxon>
        <taxon>Spirotrichea</taxon>
        <taxon>Hypotrichia</taxon>
        <taxon>Euplotida</taxon>
        <taxon>Euplotidae</taxon>
        <taxon>Moneuplotes</taxon>
    </lineage>
</organism>
<dbReference type="EMBL" id="CAMPGE010010888">
    <property type="protein sequence ID" value="CAI2369735.1"/>
    <property type="molecule type" value="Genomic_DNA"/>
</dbReference>
<proteinExistence type="predicted"/>
<comment type="caution">
    <text evidence="1">The sequence shown here is derived from an EMBL/GenBank/DDBJ whole genome shotgun (WGS) entry which is preliminary data.</text>
</comment>